<protein>
    <recommendedName>
        <fullName evidence="4">DUF2795 domain-containing protein</fullName>
    </recommendedName>
</protein>
<keyword evidence="3" id="KW-1185">Reference proteome</keyword>
<dbReference type="InterPro" id="IPR021527">
    <property type="entry name" value="DUF2795"/>
</dbReference>
<sequence length="108" mass="11545">MSTDRESVKAALSSVDFPADKETLVTHAESHGSAEDVAQALRAMPPAEYENIGEVIQSVPMDMGAEEGRSSSDKAKQARHNTRSGLAEHQTEVPANPIVEELGENRGS</sequence>
<evidence type="ECO:0000256" key="1">
    <source>
        <dbReference type="SAM" id="MobiDB-lite"/>
    </source>
</evidence>
<organism evidence="2 3">
    <name type="scientific">Prauserella isguenensis</name>
    <dbReference type="NCBI Taxonomy" id="1470180"/>
    <lineage>
        <taxon>Bacteria</taxon>
        <taxon>Bacillati</taxon>
        <taxon>Actinomycetota</taxon>
        <taxon>Actinomycetes</taxon>
        <taxon>Pseudonocardiales</taxon>
        <taxon>Pseudonocardiaceae</taxon>
        <taxon>Prauserella</taxon>
    </lineage>
</organism>
<comment type="caution">
    <text evidence="2">The sequence shown here is derived from an EMBL/GenBank/DDBJ whole genome shotgun (WGS) entry which is preliminary data.</text>
</comment>
<evidence type="ECO:0000313" key="2">
    <source>
        <dbReference type="EMBL" id="MBB3050079.1"/>
    </source>
</evidence>
<gene>
    <name evidence="2" type="ORF">FHS23_001074</name>
</gene>
<dbReference type="EMBL" id="JACHWU010000001">
    <property type="protein sequence ID" value="MBB3050079.1"/>
    <property type="molecule type" value="Genomic_DNA"/>
</dbReference>
<dbReference type="Pfam" id="PF11387">
    <property type="entry name" value="DUF2795"/>
    <property type="match status" value="1"/>
</dbReference>
<dbReference type="Proteomes" id="UP000550714">
    <property type="component" value="Unassembled WGS sequence"/>
</dbReference>
<accession>A0A839RZT0</accession>
<feature type="compositionally biased region" description="Basic and acidic residues" evidence="1">
    <location>
        <begin position="66"/>
        <end position="76"/>
    </location>
</feature>
<evidence type="ECO:0008006" key="4">
    <source>
        <dbReference type="Google" id="ProtNLM"/>
    </source>
</evidence>
<proteinExistence type="predicted"/>
<reference evidence="2 3" key="1">
    <citation type="submission" date="2020-08" db="EMBL/GenBank/DDBJ databases">
        <title>Genomic Encyclopedia of Type Strains, Phase III (KMG-III): the genomes of soil and plant-associated and newly described type strains.</title>
        <authorList>
            <person name="Whitman W."/>
        </authorList>
    </citation>
    <scope>NUCLEOTIDE SEQUENCE [LARGE SCALE GENOMIC DNA]</scope>
    <source>
        <strain evidence="2 3">CECT 8577</strain>
    </source>
</reference>
<feature type="region of interest" description="Disordered" evidence="1">
    <location>
        <begin position="62"/>
        <end position="108"/>
    </location>
</feature>
<dbReference type="AlphaFoldDB" id="A0A839RZT0"/>
<evidence type="ECO:0000313" key="3">
    <source>
        <dbReference type="Proteomes" id="UP000550714"/>
    </source>
</evidence>
<dbReference type="RefSeq" id="WP_183648651.1">
    <property type="nucleotide sequence ID" value="NZ_JACHWU010000001.1"/>
</dbReference>
<name>A0A839RZT0_9PSEU</name>